<comment type="caution">
    <text evidence="2">The sequence shown here is derived from an EMBL/GenBank/DDBJ whole genome shotgun (WGS) entry which is preliminary data.</text>
</comment>
<keyword evidence="3" id="KW-1185">Reference proteome</keyword>
<protein>
    <submittedName>
        <fullName evidence="2">Alkene reductase</fullName>
    </submittedName>
</protein>
<dbReference type="PANTHER" id="PTHR22893:SF98">
    <property type="entry name" value="OXIDOREDUCTASE"/>
    <property type="match status" value="1"/>
</dbReference>
<dbReference type="Proteomes" id="UP001596472">
    <property type="component" value="Unassembled WGS sequence"/>
</dbReference>
<evidence type="ECO:0000259" key="1">
    <source>
        <dbReference type="Pfam" id="PF00724"/>
    </source>
</evidence>
<reference evidence="3" key="1">
    <citation type="journal article" date="2019" name="Int. J. Syst. Evol. Microbiol.">
        <title>The Global Catalogue of Microorganisms (GCM) 10K type strain sequencing project: providing services to taxonomists for standard genome sequencing and annotation.</title>
        <authorList>
            <consortium name="The Broad Institute Genomics Platform"/>
            <consortium name="The Broad Institute Genome Sequencing Center for Infectious Disease"/>
            <person name="Wu L."/>
            <person name="Ma J."/>
        </authorList>
    </citation>
    <scope>NUCLEOTIDE SEQUENCE [LARGE SCALE GENOMIC DNA]</scope>
    <source>
        <strain evidence="3">CGMCC 4.1467</strain>
    </source>
</reference>
<sequence>MKLFEPLQLGALSLPNRIIMAPLTRCRAGEGRVPTDLMAKYYVQRATAGLIMSEATSVSAMGVGYPNTPGIWSEDQVEGWKKVTQAVHDAGGLIHLQLWHVGRISDPSYLDGELPIAPSAIAAKGHVSLVRPKKDYVVPRAISVDEIKSVVEEFRVGAENAKKAGFDGVLIHSANGYLIDEFLQDSANHRDDQYGGSIENRSRFLLEIVDAVTTVWESGRVGVHLAPRGDEHDMGDSDPLALFTHVAKELGNRSVAYISAREQHDGQAIGPEMKKAFGGPFIANQGFDQASAEKAVHEGDADAVAFGKAFIANPDLVERFRTGAALNEPDPSTFYFLGDGEIEHGYTDYPTVDADSPG</sequence>
<dbReference type="InterPro" id="IPR001155">
    <property type="entry name" value="OxRdtase_FMN_N"/>
</dbReference>
<gene>
    <name evidence="2" type="ORF">ACFQY0_05885</name>
</gene>
<dbReference type="EMBL" id="JBHTBS010000002">
    <property type="protein sequence ID" value="MFC7336698.1"/>
    <property type="molecule type" value="Genomic_DNA"/>
</dbReference>
<accession>A0ABW2L4S2</accession>
<dbReference type="PANTHER" id="PTHR22893">
    <property type="entry name" value="NADH OXIDOREDUCTASE-RELATED"/>
    <property type="match status" value="1"/>
</dbReference>
<dbReference type="Gene3D" id="3.20.20.70">
    <property type="entry name" value="Aldolase class I"/>
    <property type="match status" value="1"/>
</dbReference>
<dbReference type="InterPro" id="IPR013785">
    <property type="entry name" value="Aldolase_TIM"/>
</dbReference>
<dbReference type="Pfam" id="PF00724">
    <property type="entry name" value="Oxidored_FMN"/>
    <property type="match status" value="1"/>
</dbReference>
<dbReference type="SUPFAM" id="SSF51395">
    <property type="entry name" value="FMN-linked oxidoreductases"/>
    <property type="match status" value="1"/>
</dbReference>
<proteinExistence type="predicted"/>
<evidence type="ECO:0000313" key="3">
    <source>
        <dbReference type="Proteomes" id="UP001596472"/>
    </source>
</evidence>
<dbReference type="RefSeq" id="WP_379710251.1">
    <property type="nucleotide sequence ID" value="NZ_JBHTBS010000002.1"/>
</dbReference>
<organism evidence="2 3">
    <name type="scientific">Haloferula chungangensis</name>
    <dbReference type="NCBI Taxonomy" id="1048331"/>
    <lineage>
        <taxon>Bacteria</taxon>
        <taxon>Pseudomonadati</taxon>
        <taxon>Verrucomicrobiota</taxon>
        <taxon>Verrucomicrobiia</taxon>
        <taxon>Verrucomicrobiales</taxon>
        <taxon>Verrucomicrobiaceae</taxon>
        <taxon>Haloferula</taxon>
    </lineage>
</organism>
<name>A0ABW2L4S2_9BACT</name>
<dbReference type="InterPro" id="IPR045247">
    <property type="entry name" value="Oye-like"/>
</dbReference>
<feature type="domain" description="NADH:flavin oxidoreductase/NADH oxidase N-terminal" evidence="1">
    <location>
        <begin position="2"/>
        <end position="326"/>
    </location>
</feature>
<dbReference type="CDD" id="cd02933">
    <property type="entry name" value="OYE_like_FMN"/>
    <property type="match status" value="1"/>
</dbReference>
<evidence type="ECO:0000313" key="2">
    <source>
        <dbReference type="EMBL" id="MFC7336698.1"/>
    </source>
</evidence>